<evidence type="ECO:0000313" key="2">
    <source>
        <dbReference type="EMBL" id="MBD3662918.1"/>
    </source>
</evidence>
<keyword evidence="3" id="KW-1185">Reference proteome</keyword>
<dbReference type="SUPFAM" id="SSF52096">
    <property type="entry name" value="ClpP/crotonase"/>
    <property type="match status" value="1"/>
</dbReference>
<protein>
    <submittedName>
        <fullName evidence="2">Alpha/beta hydrolase</fullName>
    </submittedName>
</protein>
<feature type="signal peptide" evidence="1">
    <location>
        <begin position="1"/>
        <end position="19"/>
    </location>
</feature>
<accession>A0A927HE19</accession>
<reference evidence="2" key="1">
    <citation type="submission" date="2020-08" db="EMBL/GenBank/DDBJ databases">
        <title>Sulfitobacter aestuariivivens sp. nov., isolated from a tidal flat.</title>
        <authorList>
            <person name="Park S."/>
            <person name="Yoon J.-H."/>
        </authorList>
    </citation>
    <scope>NUCLEOTIDE SEQUENCE</scope>
    <source>
        <strain evidence="2">TSTF-M16</strain>
    </source>
</reference>
<dbReference type="PROSITE" id="PS51257">
    <property type="entry name" value="PROKAR_LIPOPROTEIN"/>
    <property type="match status" value="1"/>
</dbReference>
<dbReference type="Proteomes" id="UP000635142">
    <property type="component" value="Unassembled WGS sequence"/>
</dbReference>
<dbReference type="InterPro" id="IPR029045">
    <property type="entry name" value="ClpP/crotonase-like_dom_sf"/>
</dbReference>
<gene>
    <name evidence="2" type="ORF">H9Q16_03195</name>
</gene>
<feature type="chain" id="PRO_5037480051" evidence="1">
    <location>
        <begin position="20"/>
        <end position="191"/>
    </location>
</feature>
<comment type="caution">
    <text evidence="2">The sequence shown here is derived from an EMBL/GenBank/DDBJ whole genome shotgun (WGS) entry which is preliminary data.</text>
</comment>
<dbReference type="EMBL" id="JACTAG010000001">
    <property type="protein sequence ID" value="MBD3662918.1"/>
    <property type="molecule type" value="Genomic_DNA"/>
</dbReference>
<dbReference type="RefSeq" id="WP_191073914.1">
    <property type="nucleotide sequence ID" value="NZ_JACTAG010000001.1"/>
</dbReference>
<keyword evidence="1" id="KW-0732">Signal</keyword>
<dbReference type="GO" id="GO:0016787">
    <property type="term" value="F:hydrolase activity"/>
    <property type="evidence" value="ECO:0007669"/>
    <property type="project" value="UniProtKB-KW"/>
</dbReference>
<sequence>MRLFLLLGGLLALMSCAIADNAVDRATFDVQGQRLLMGGEITSRTPATFERLLAENPQITTIVQTYMPGSLDDEAVTRMGYALRNAGLNTHLTAQSEIYSGAVDLFLAGNRRSMARGAVIGVHSWADGFGEGAAYPRDAREHRGNVAYTRDMLGSAAFYWFSLQAAPSSGIHEMTQAEIARYGLLTEPIRN</sequence>
<dbReference type="AlphaFoldDB" id="A0A927HE19"/>
<keyword evidence="2" id="KW-0378">Hydrolase</keyword>
<organism evidence="2 3">
    <name type="scientific">Sulfitobacter aestuariivivens</name>
    <dbReference type="NCBI Taxonomy" id="2766981"/>
    <lineage>
        <taxon>Bacteria</taxon>
        <taxon>Pseudomonadati</taxon>
        <taxon>Pseudomonadota</taxon>
        <taxon>Alphaproteobacteria</taxon>
        <taxon>Rhodobacterales</taxon>
        <taxon>Roseobacteraceae</taxon>
        <taxon>Sulfitobacter</taxon>
    </lineage>
</organism>
<evidence type="ECO:0000313" key="3">
    <source>
        <dbReference type="Proteomes" id="UP000635142"/>
    </source>
</evidence>
<name>A0A927HE19_9RHOB</name>
<evidence type="ECO:0000256" key="1">
    <source>
        <dbReference type="SAM" id="SignalP"/>
    </source>
</evidence>
<proteinExistence type="predicted"/>